<gene>
    <name evidence="1" type="ORF">ES332_D01G195200v1</name>
</gene>
<accession>A0A5D2MAV9</accession>
<proteinExistence type="predicted"/>
<dbReference type="EMBL" id="CM017623">
    <property type="protein sequence ID" value="TYH88558.1"/>
    <property type="molecule type" value="Genomic_DNA"/>
</dbReference>
<reference evidence="1 2" key="1">
    <citation type="submission" date="2019-07" db="EMBL/GenBank/DDBJ databases">
        <title>WGS assembly of Gossypium tomentosum.</title>
        <authorList>
            <person name="Chen Z.J."/>
            <person name="Sreedasyam A."/>
            <person name="Ando A."/>
            <person name="Song Q."/>
            <person name="De L."/>
            <person name="Hulse-Kemp A."/>
            <person name="Ding M."/>
            <person name="Ye W."/>
            <person name="Kirkbride R."/>
            <person name="Jenkins J."/>
            <person name="Plott C."/>
            <person name="Lovell J."/>
            <person name="Lin Y.-M."/>
            <person name="Vaughn R."/>
            <person name="Liu B."/>
            <person name="Li W."/>
            <person name="Simpson S."/>
            <person name="Scheffler B."/>
            <person name="Saski C."/>
            <person name="Grover C."/>
            <person name="Hu G."/>
            <person name="Conover J."/>
            <person name="Carlson J."/>
            <person name="Shu S."/>
            <person name="Boston L."/>
            <person name="Williams M."/>
            <person name="Peterson D."/>
            <person name="Mcgee K."/>
            <person name="Jones D."/>
            <person name="Wendel J."/>
            <person name="Stelly D."/>
            <person name="Grimwood J."/>
            <person name="Schmutz J."/>
        </authorList>
    </citation>
    <scope>NUCLEOTIDE SEQUENCE [LARGE SCALE GENOMIC DNA]</scope>
    <source>
        <strain evidence="1">7179.01</strain>
    </source>
</reference>
<dbReference type="AlphaFoldDB" id="A0A5D2MAV9"/>
<dbReference type="EMBL" id="CM017623">
    <property type="protein sequence ID" value="TYH88557.1"/>
    <property type="molecule type" value="Genomic_DNA"/>
</dbReference>
<evidence type="ECO:0000313" key="1">
    <source>
        <dbReference type="EMBL" id="TYH88557.1"/>
    </source>
</evidence>
<organism evidence="1 2">
    <name type="scientific">Gossypium tomentosum</name>
    <name type="common">Hawaiian cotton</name>
    <name type="synonym">Gossypium sandvicense</name>
    <dbReference type="NCBI Taxonomy" id="34277"/>
    <lineage>
        <taxon>Eukaryota</taxon>
        <taxon>Viridiplantae</taxon>
        <taxon>Streptophyta</taxon>
        <taxon>Embryophyta</taxon>
        <taxon>Tracheophyta</taxon>
        <taxon>Spermatophyta</taxon>
        <taxon>Magnoliopsida</taxon>
        <taxon>eudicotyledons</taxon>
        <taxon>Gunneridae</taxon>
        <taxon>Pentapetalae</taxon>
        <taxon>rosids</taxon>
        <taxon>malvids</taxon>
        <taxon>Malvales</taxon>
        <taxon>Malvaceae</taxon>
        <taxon>Malvoideae</taxon>
        <taxon>Gossypium</taxon>
    </lineage>
</organism>
<protein>
    <submittedName>
        <fullName evidence="1">Uncharacterized protein</fullName>
    </submittedName>
</protein>
<sequence length="129" mass="14586">MDQEDNYPVKYFKSLNLEETKSIEDIANDSNNIDEPVGEKAEIKEALVCNQNRIEMSQKGMETMKGCKNLYYGDTSSGDKSKASNKMDLWKLFDDPFNYSELMTMDAYGGWCSSSATTDQMVASFGFFS</sequence>
<evidence type="ECO:0000313" key="2">
    <source>
        <dbReference type="Proteomes" id="UP000322667"/>
    </source>
</evidence>
<keyword evidence="2" id="KW-1185">Reference proteome</keyword>
<name>A0A5D2MAV9_GOSTO</name>
<dbReference type="Proteomes" id="UP000322667">
    <property type="component" value="Chromosome D01"/>
</dbReference>